<dbReference type="STRING" id="1121316.SAMN02745207_00854"/>
<evidence type="ECO:0000313" key="2">
    <source>
        <dbReference type="Proteomes" id="UP000184447"/>
    </source>
</evidence>
<protein>
    <submittedName>
        <fullName evidence="1">Uncharacterized protein</fullName>
    </submittedName>
</protein>
<proteinExistence type="predicted"/>
<organism evidence="1 2">
    <name type="scientific">Clostridium grantii DSM 8605</name>
    <dbReference type="NCBI Taxonomy" id="1121316"/>
    <lineage>
        <taxon>Bacteria</taxon>
        <taxon>Bacillati</taxon>
        <taxon>Bacillota</taxon>
        <taxon>Clostridia</taxon>
        <taxon>Eubacteriales</taxon>
        <taxon>Clostridiaceae</taxon>
        <taxon>Clostridium</taxon>
    </lineage>
</organism>
<dbReference type="EMBL" id="FQXM01000004">
    <property type="protein sequence ID" value="SHH35924.1"/>
    <property type="molecule type" value="Genomic_DNA"/>
</dbReference>
<evidence type="ECO:0000313" key="1">
    <source>
        <dbReference type="EMBL" id="SHH35924.1"/>
    </source>
</evidence>
<sequence length="94" mass="10257">MDTIKRLAKGTLGTTETTLFTATKTTIIKEIILHNTNVSTAKNATIKFADMQVYNVDIQAKETIIIHLALVIANTETIKASGEVNYYVSGIELA</sequence>
<reference evidence="1 2" key="1">
    <citation type="submission" date="2016-11" db="EMBL/GenBank/DDBJ databases">
        <authorList>
            <person name="Jaros S."/>
            <person name="Januszkiewicz K."/>
            <person name="Wedrychowicz H."/>
        </authorList>
    </citation>
    <scope>NUCLEOTIDE SEQUENCE [LARGE SCALE GENOMIC DNA]</scope>
    <source>
        <strain evidence="1 2">DSM 8605</strain>
    </source>
</reference>
<dbReference type="Proteomes" id="UP000184447">
    <property type="component" value="Unassembled WGS sequence"/>
</dbReference>
<keyword evidence="2" id="KW-1185">Reference proteome</keyword>
<gene>
    <name evidence="1" type="ORF">SAMN02745207_00854</name>
</gene>
<accession>A0A1M5SBN0</accession>
<dbReference type="AlphaFoldDB" id="A0A1M5SBN0"/>
<name>A0A1M5SBN0_9CLOT</name>
<dbReference type="RefSeq" id="WP_073337191.1">
    <property type="nucleotide sequence ID" value="NZ_FQXM01000004.1"/>
</dbReference>